<evidence type="ECO:0000256" key="3">
    <source>
        <dbReference type="ARBA" id="ARBA00022538"/>
    </source>
</evidence>
<dbReference type="InterPro" id="IPR028325">
    <property type="entry name" value="VG_K_chnl"/>
</dbReference>
<keyword evidence="9" id="KW-0406">Ion transport</keyword>
<evidence type="ECO:0000256" key="9">
    <source>
        <dbReference type="ARBA" id="ARBA00023065"/>
    </source>
</evidence>
<feature type="transmembrane region" description="Helical" evidence="12">
    <location>
        <begin position="178"/>
        <end position="199"/>
    </location>
</feature>
<evidence type="ECO:0000256" key="12">
    <source>
        <dbReference type="SAM" id="Phobius"/>
    </source>
</evidence>
<comment type="subcellular location">
    <subcellularLocation>
        <location evidence="1">Membrane</location>
        <topology evidence="1">Multi-pass membrane protein</topology>
    </subcellularLocation>
</comment>
<dbReference type="EMBL" id="JAOPKA010000038">
    <property type="protein sequence ID" value="MCU4744691.1"/>
    <property type="molecule type" value="Genomic_DNA"/>
</dbReference>
<feature type="domain" description="Ion transport" evidence="13">
    <location>
        <begin position="39"/>
        <end position="226"/>
    </location>
</feature>
<dbReference type="Gene3D" id="1.20.120.350">
    <property type="entry name" value="Voltage-gated potassium channels. Chain C"/>
    <property type="match status" value="1"/>
</dbReference>
<evidence type="ECO:0000256" key="4">
    <source>
        <dbReference type="ARBA" id="ARBA00022692"/>
    </source>
</evidence>
<keyword evidence="7" id="KW-0630">Potassium</keyword>
<keyword evidence="10 12" id="KW-0472">Membrane</keyword>
<keyword evidence="8 12" id="KW-1133">Transmembrane helix</keyword>
<keyword evidence="3" id="KW-0633">Potassium transport</keyword>
<evidence type="ECO:0000313" key="14">
    <source>
        <dbReference type="EMBL" id="MCU4744691.1"/>
    </source>
</evidence>
<proteinExistence type="predicted"/>
<evidence type="ECO:0000256" key="10">
    <source>
        <dbReference type="ARBA" id="ARBA00023136"/>
    </source>
</evidence>
<reference evidence="14" key="1">
    <citation type="submission" date="2022-09" db="EMBL/GenBank/DDBJ databases">
        <title>Enrichment on poylsaccharides allowed isolation of novel metabolic and taxonomic groups of Haloarchaea.</title>
        <authorList>
            <person name="Sorokin D.Y."/>
            <person name="Elcheninov A.G."/>
            <person name="Khizhniak T.V."/>
            <person name="Kolganova T.V."/>
            <person name="Kublanov I.V."/>
        </authorList>
    </citation>
    <scope>NUCLEOTIDE SEQUENCE</scope>
    <source>
        <strain evidence="14">AArc-xg1-1</strain>
    </source>
</reference>
<gene>
    <name evidence="14" type="ORF">OB960_25315</name>
</gene>
<dbReference type="PANTHER" id="PTHR11537:SF254">
    <property type="entry name" value="POTASSIUM VOLTAGE-GATED CHANNEL PROTEIN SHAB"/>
    <property type="match status" value="1"/>
</dbReference>
<protein>
    <submittedName>
        <fullName evidence="14">Ion transporter</fullName>
    </submittedName>
</protein>
<accession>A0AAP2Z423</accession>
<evidence type="ECO:0000256" key="5">
    <source>
        <dbReference type="ARBA" id="ARBA00022826"/>
    </source>
</evidence>
<name>A0AAP2Z423_9EURY</name>
<dbReference type="GO" id="GO:0005249">
    <property type="term" value="F:voltage-gated potassium channel activity"/>
    <property type="evidence" value="ECO:0007669"/>
    <property type="project" value="InterPro"/>
</dbReference>
<dbReference type="GO" id="GO:0001508">
    <property type="term" value="P:action potential"/>
    <property type="evidence" value="ECO:0007669"/>
    <property type="project" value="TreeGrafter"/>
</dbReference>
<keyword evidence="11" id="KW-0407">Ion channel</keyword>
<evidence type="ECO:0000256" key="11">
    <source>
        <dbReference type="ARBA" id="ARBA00023303"/>
    </source>
</evidence>
<keyword evidence="6" id="KW-0851">Voltage-gated channel</keyword>
<comment type="caution">
    <text evidence="14">The sequence shown here is derived from an EMBL/GenBank/DDBJ whole genome shotgun (WGS) entry which is preliminary data.</text>
</comment>
<evidence type="ECO:0000256" key="1">
    <source>
        <dbReference type="ARBA" id="ARBA00004141"/>
    </source>
</evidence>
<evidence type="ECO:0000256" key="8">
    <source>
        <dbReference type="ARBA" id="ARBA00022989"/>
    </source>
</evidence>
<organism evidence="14 15">
    <name type="scientific">Natronoglomus mannanivorans</name>
    <dbReference type="NCBI Taxonomy" id="2979990"/>
    <lineage>
        <taxon>Archaea</taxon>
        <taxon>Methanobacteriati</taxon>
        <taxon>Methanobacteriota</taxon>
        <taxon>Stenosarchaea group</taxon>
        <taxon>Halobacteria</taxon>
        <taxon>Halobacteriales</taxon>
        <taxon>Natrialbaceae</taxon>
        <taxon>Natronoglomus</taxon>
    </lineage>
</organism>
<dbReference type="AlphaFoldDB" id="A0AAP2Z423"/>
<dbReference type="RefSeq" id="WP_338006488.1">
    <property type="nucleotide sequence ID" value="NZ_JAOPKA010000038.1"/>
</dbReference>
<dbReference type="Proteomes" id="UP001321018">
    <property type="component" value="Unassembled WGS sequence"/>
</dbReference>
<evidence type="ECO:0000256" key="6">
    <source>
        <dbReference type="ARBA" id="ARBA00022882"/>
    </source>
</evidence>
<dbReference type="Pfam" id="PF00520">
    <property type="entry name" value="Ion_trans"/>
    <property type="match status" value="1"/>
</dbReference>
<evidence type="ECO:0000259" key="13">
    <source>
        <dbReference type="Pfam" id="PF00520"/>
    </source>
</evidence>
<feature type="transmembrane region" description="Helical" evidence="12">
    <location>
        <begin position="118"/>
        <end position="136"/>
    </location>
</feature>
<dbReference type="Gene3D" id="1.10.287.70">
    <property type="match status" value="1"/>
</dbReference>
<keyword evidence="2" id="KW-0813">Transport</keyword>
<dbReference type="InterPro" id="IPR027359">
    <property type="entry name" value="Volt_channel_dom_sf"/>
</dbReference>
<feature type="transmembrane region" description="Helical" evidence="12">
    <location>
        <begin position="40"/>
        <end position="61"/>
    </location>
</feature>
<dbReference type="InterPro" id="IPR005821">
    <property type="entry name" value="Ion_trans_dom"/>
</dbReference>
<evidence type="ECO:0000256" key="7">
    <source>
        <dbReference type="ARBA" id="ARBA00022958"/>
    </source>
</evidence>
<evidence type="ECO:0000313" key="15">
    <source>
        <dbReference type="Proteomes" id="UP001321018"/>
    </source>
</evidence>
<keyword evidence="4 12" id="KW-0812">Transmembrane</keyword>
<sequence>MSGVSIQERVKTYLKQEVAIYRKKTYKVFYPSQDDEWERYVDWFIMSLIAANVAAVMLGTVDPFQNRYGKALQQFEIFSVTVFSIEYLARIWSGVEGKENLAELNPIFDRIKIAGHPMMVIDLLAILPFFLTRVGLGLDLRFLRALRLIRFLRLLKLVRYSESMRAFGRAFRKKKDELIVAMTANGLLLVVASSLMYFVEHDSQPGVFGSIPETMWWGIITLTTVG</sequence>
<dbReference type="PANTHER" id="PTHR11537">
    <property type="entry name" value="VOLTAGE-GATED POTASSIUM CHANNEL"/>
    <property type="match status" value="1"/>
</dbReference>
<evidence type="ECO:0000256" key="2">
    <source>
        <dbReference type="ARBA" id="ARBA00022448"/>
    </source>
</evidence>
<keyword evidence="5" id="KW-0631">Potassium channel</keyword>
<dbReference type="GO" id="GO:0008076">
    <property type="term" value="C:voltage-gated potassium channel complex"/>
    <property type="evidence" value="ECO:0007669"/>
    <property type="project" value="InterPro"/>
</dbReference>
<dbReference type="SUPFAM" id="SSF81324">
    <property type="entry name" value="Voltage-gated potassium channels"/>
    <property type="match status" value="1"/>
</dbReference>
<dbReference type="PRINTS" id="PR00169">
    <property type="entry name" value="KCHANNEL"/>
</dbReference>